<proteinExistence type="predicted"/>
<organism evidence="1 2">
    <name type="scientific">Escherichia coli O145:NM</name>
    <dbReference type="NCBI Taxonomy" id="991919"/>
    <lineage>
        <taxon>Bacteria</taxon>
        <taxon>Pseudomonadati</taxon>
        <taxon>Pseudomonadota</taxon>
        <taxon>Gammaproteobacteria</taxon>
        <taxon>Enterobacterales</taxon>
        <taxon>Enterobacteriaceae</taxon>
        <taxon>Escherichia</taxon>
    </lineage>
</organism>
<gene>
    <name evidence="1" type="ORF">CCU01_026335</name>
</gene>
<accession>A0A4P8C6D5</accession>
<protein>
    <submittedName>
        <fullName evidence="1">N-acetylneuraminate epimerase</fullName>
    </submittedName>
</protein>
<name>A0A4P8C6D5_ECOLX</name>
<dbReference type="Pfam" id="PF24996">
    <property type="entry name" value="NANM"/>
    <property type="match status" value="1"/>
</dbReference>
<evidence type="ECO:0000313" key="2">
    <source>
        <dbReference type="Proteomes" id="UP000310529"/>
    </source>
</evidence>
<reference evidence="1 2" key="1">
    <citation type="submission" date="2018-08" db="EMBL/GenBank/DDBJ databases">
        <title>Food and Water Consortium WGS.</title>
        <authorList>
            <person name="Tyson S."/>
            <person name="Peterson C.-L."/>
            <person name="Olson A."/>
            <person name="Tyler S."/>
            <person name="Cabral J."/>
            <person name="Lynch T."/>
            <person name="Knox N."/>
            <person name="Van Domselaar G."/>
            <person name="Graham M."/>
        </authorList>
    </citation>
    <scope>NUCLEOTIDE SEQUENCE [LARGE SCALE GENOMIC DNA]</scope>
    <source>
        <strain evidence="1 2">FWSEC0002</strain>
    </source>
</reference>
<dbReference type="Proteomes" id="UP000310529">
    <property type="component" value="Chromosome"/>
</dbReference>
<dbReference type="EMBL" id="CP031919">
    <property type="protein sequence ID" value="QCH95973.1"/>
    <property type="molecule type" value="Genomic_DNA"/>
</dbReference>
<dbReference type="InterPro" id="IPR056734">
    <property type="entry name" value="NANM"/>
</dbReference>
<evidence type="ECO:0000313" key="1">
    <source>
        <dbReference type="EMBL" id="QCH95973.1"/>
    </source>
</evidence>
<sequence>MMSHAPMGMAGNVTFVHSGKAYVTGGVNQNIFNGYFEDLNEAGEYLAAIDKINAYYFDKKAEDYFFNKFLLSFDPSTQQWIFTCRLEQQKICEHDCNYFTAWDINGFQ</sequence>
<dbReference type="AlphaFoldDB" id="A0A4P8C6D5"/>